<evidence type="ECO:0000313" key="2">
    <source>
        <dbReference type="Proteomes" id="UP000821853"/>
    </source>
</evidence>
<reference evidence="1 2" key="1">
    <citation type="journal article" date="2020" name="Cell">
        <title>Large-Scale Comparative Analyses of Tick Genomes Elucidate Their Genetic Diversity and Vector Capacities.</title>
        <authorList>
            <consortium name="Tick Genome and Microbiome Consortium (TIGMIC)"/>
            <person name="Jia N."/>
            <person name="Wang J."/>
            <person name="Shi W."/>
            <person name="Du L."/>
            <person name="Sun Y."/>
            <person name="Zhan W."/>
            <person name="Jiang J.F."/>
            <person name="Wang Q."/>
            <person name="Zhang B."/>
            <person name="Ji P."/>
            <person name="Bell-Sakyi L."/>
            <person name="Cui X.M."/>
            <person name="Yuan T.T."/>
            <person name="Jiang B.G."/>
            <person name="Yang W.F."/>
            <person name="Lam T.T."/>
            <person name="Chang Q.C."/>
            <person name="Ding S.J."/>
            <person name="Wang X.J."/>
            <person name="Zhu J.G."/>
            <person name="Ruan X.D."/>
            <person name="Zhao L."/>
            <person name="Wei J.T."/>
            <person name="Ye R.Z."/>
            <person name="Que T.C."/>
            <person name="Du C.H."/>
            <person name="Zhou Y.H."/>
            <person name="Cheng J.X."/>
            <person name="Dai P.F."/>
            <person name="Guo W.B."/>
            <person name="Han X.H."/>
            <person name="Huang E.J."/>
            <person name="Li L.F."/>
            <person name="Wei W."/>
            <person name="Gao Y.C."/>
            <person name="Liu J.Z."/>
            <person name="Shao H.Z."/>
            <person name="Wang X."/>
            <person name="Wang C.C."/>
            <person name="Yang T.C."/>
            <person name="Huo Q.B."/>
            <person name="Li W."/>
            <person name="Chen H.Y."/>
            <person name="Chen S.E."/>
            <person name="Zhou L.G."/>
            <person name="Ni X.B."/>
            <person name="Tian J.H."/>
            <person name="Sheng Y."/>
            <person name="Liu T."/>
            <person name="Pan Y.S."/>
            <person name="Xia L.Y."/>
            <person name="Li J."/>
            <person name="Zhao F."/>
            <person name="Cao W.C."/>
        </authorList>
    </citation>
    <scope>NUCLEOTIDE SEQUENCE [LARGE SCALE GENOMIC DNA]</scope>
    <source>
        <strain evidence="1">HaeL-2018</strain>
    </source>
</reference>
<keyword evidence="2" id="KW-1185">Reference proteome</keyword>
<dbReference type="EMBL" id="JABSTR010000001">
    <property type="protein sequence ID" value="KAH9363118.1"/>
    <property type="molecule type" value="Genomic_DNA"/>
</dbReference>
<protein>
    <submittedName>
        <fullName evidence="1">Uncharacterized protein</fullName>
    </submittedName>
</protein>
<gene>
    <name evidence="1" type="ORF">HPB48_014100</name>
</gene>
<accession>A0A9J6FA39</accession>
<dbReference type="VEuPathDB" id="VectorBase:HLOH_056126"/>
<comment type="caution">
    <text evidence="1">The sequence shown here is derived from an EMBL/GenBank/DDBJ whole genome shotgun (WGS) entry which is preliminary data.</text>
</comment>
<dbReference type="AlphaFoldDB" id="A0A9J6FA39"/>
<sequence>MHTLTRTLKRSVVCQSADSDDEFSAVHPGRFSKECQLEWTTLHPDLFSSECQSEWARIVAWFEPELLSLFLTLSASSGEVSVRYEREVTCACDFILHFDMEVTSTKRGGAMLLHDVYSYTRIKGIEIGQAEVSTASLNPLKLEK</sequence>
<proteinExistence type="predicted"/>
<evidence type="ECO:0000313" key="1">
    <source>
        <dbReference type="EMBL" id="KAH9363118.1"/>
    </source>
</evidence>
<organism evidence="1 2">
    <name type="scientific">Haemaphysalis longicornis</name>
    <name type="common">Bush tick</name>
    <dbReference type="NCBI Taxonomy" id="44386"/>
    <lineage>
        <taxon>Eukaryota</taxon>
        <taxon>Metazoa</taxon>
        <taxon>Ecdysozoa</taxon>
        <taxon>Arthropoda</taxon>
        <taxon>Chelicerata</taxon>
        <taxon>Arachnida</taxon>
        <taxon>Acari</taxon>
        <taxon>Parasitiformes</taxon>
        <taxon>Ixodida</taxon>
        <taxon>Ixodoidea</taxon>
        <taxon>Ixodidae</taxon>
        <taxon>Haemaphysalinae</taxon>
        <taxon>Haemaphysalis</taxon>
    </lineage>
</organism>
<name>A0A9J6FA39_HAELO</name>
<dbReference type="Proteomes" id="UP000821853">
    <property type="component" value="Chromosome 1"/>
</dbReference>